<evidence type="ECO:0000256" key="2">
    <source>
        <dbReference type="ARBA" id="ARBA00022475"/>
    </source>
</evidence>
<dbReference type="EMBL" id="CAEZXW010000002">
    <property type="protein sequence ID" value="CAB4691397.1"/>
    <property type="molecule type" value="Genomic_DNA"/>
</dbReference>
<comment type="subcellular location">
    <subcellularLocation>
        <location evidence="1">Cell membrane</location>
        <topology evidence="1">Multi-pass membrane protein</topology>
    </subcellularLocation>
</comment>
<dbReference type="PANTHER" id="PTHR40077:SF2">
    <property type="entry name" value="MEMBRANE PROTEIN"/>
    <property type="match status" value="1"/>
</dbReference>
<keyword evidence="5 6" id="KW-0472">Membrane</keyword>
<evidence type="ECO:0000313" key="12">
    <source>
        <dbReference type="EMBL" id="CAB5046417.1"/>
    </source>
</evidence>
<dbReference type="PANTHER" id="PTHR40077">
    <property type="entry name" value="MEMBRANE PROTEIN-RELATED"/>
    <property type="match status" value="1"/>
</dbReference>
<sequence length="95" mass="10992">MTMKLFRVFAWVTGIFLLFNIVVALPYKYMFDGTGQWTAITWQIHGFLYMAYVVVTFNLSRLANWDLKRTVLFLIAGTVPMASFFADRRARALIG</sequence>
<proteinExistence type="predicted"/>
<reference evidence="8" key="1">
    <citation type="submission" date="2020-05" db="EMBL/GenBank/DDBJ databases">
        <authorList>
            <person name="Chiriac C."/>
            <person name="Salcher M."/>
            <person name="Ghai R."/>
            <person name="Kavagutti S V."/>
        </authorList>
    </citation>
    <scope>NUCLEOTIDE SEQUENCE</scope>
</reference>
<feature type="domain" description="DUF3817" evidence="7">
    <location>
        <begin position="4"/>
        <end position="91"/>
    </location>
</feature>
<dbReference type="GO" id="GO:0005886">
    <property type="term" value="C:plasma membrane"/>
    <property type="evidence" value="ECO:0007669"/>
    <property type="project" value="UniProtKB-SubCell"/>
</dbReference>
<protein>
    <submittedName>
        <fullName evidence="8">Unannotated protein</fullName>
    </submittedName>
</protein>
<dbReference type="InterPro" id="IPR023845">
    <property type="entry name" value="DUF3817_TM"/>
</dbReference>
<evidence type="ECO:0000256" key="6">
    <source>
        <dbReference type="SAM" id="Phobius"/>
    </source>
</evidence>
<dbReference type="AlphaFoldDB" id="A0A6J6NYG4"/>
<evidence type="ECO:0000256" key="4">
    <source>
        <dbReference type="ARBA" id="ARBA00022989"/>
    </source>
</evidence>
<name>A0A6J6NYG4_9ZZZZ</name>
<evidence type="ECO:0000256" key="3">
    <source>
        <dbReference type="ARBA" id="ARBA00022692"/>
    </source>
</evidence>
<dbReference type="Pfam" id="PF12823">
    <property type="entry name" value="DUF3817"/>
    <property type="match status" value="1"/>
</dbReference>
<evidence type="ECO:0000313" key="11">
    <source>
        <dbReference type="EMBL" id="CAB5034249.1"/>
    </source>
</evidence>
<keyword evidence="2" id="KW-1003">Cell membrane</keyword>
<keyword evidence="3 6" id="KW-0812">Transmembrane</keyword>
<evidence type="ECO:0000259" key="7">
    <source>
        <dbReference type="Pfam" id="PF12823"/>
    </source>
</evidence>
<keyword evidence="4 6" id="KW-1133">Transmembrane helix</keyword>
<organism evidence="8">
    <name type="scientific">freshwater metagenome</name>
    <dbReference type="NCBI Taxonomy" id="449393"/>
    <lineage>
        <taxon>unclassified sequences</taxon>
        <taxon>metagenomes</taxon>
        <taxon>ecological metagenomes</taxon>
    </lineage>
</organism>
<dbReference type="EMBL" id="CAFBQA010000003">
    <property type="protein sequence ID" value="CAB5034249.1"/>
    <property type="molecule type" value="Genomic_DNA"/>
</dbReference>
<evidence type="ECO:0000313" key="10">
    <source>
        <dbReference type="EMBL" id="CAB4889274.1"/>
    </source>
</evidence>
<dbReference type="EMBL" id="CAFBMD010000007">
    <property type="protein sequence ID" value="CAB4889274.1"/>
    <property type="molecule type" value="Genomic_DNA"/>
</dbReference>
<dbReference type="EMBL" id="CAFBQF010000013">
    <property type="protein sequence ID" value="CAB5046417.1"/>
    <property type="molecule type" value="Genomic_DNA"/>
</dbReference>
<accession>A0A6J6NYG4</accession>
<evidence type="ECO:0000313" key="8">
    <source>
        <dbReference type="EMBL" id="CAB4691397.1"/>
    </source>
</evidence>
<dbReference type="NCBIfam" id="TIGR03954">
    <property type="entry name" value="integ_memb_HG"/>
    <property type="match status" value="1"/>
</dbReference>
<gene>
    <name evidence="8" type="ORF">UFOPK2593_00076</name>
    <name evidence="9" type="ORF">UFOPK2894_00933</name>
    <name evidence="10" type="ORF">UFOPK3492_00201</name>
    <name evidence="11" type="ORF">UFOPK4234_00145</name>
    <name evidence="12" type="ORF">UFOPK4295_00387</name>
</gene>
<evidence type="ECO:0000313" key="9">
    <source>
        <dbReference type="EMBL" id="CAB4777064.1"/>
    </source>
</evidence>
<evidence type="ECO:0000256" key="5">
    <source>
        <dbReference type="ARBA" id="ARBA00023136"/>
    </source>
</evidence>
<evidence type="ECO:0000256" key="1">
    <source>
        <dbReference type="ARBA" id="ARBA00004651"/>
    </source>
</evidence>
<feature type="transmembrane region" description="Helical" evidence="6">
    <location>
        <begin position="40"/>
        <end position="59"/>
    </location>
</feature>
<dbReference type="EMBL" id="CAEZZQ010000052">
    <property type="protein sequence ID" value="CAB4777064.1"/>
    <property type="molecule type" value="Genomic_DNA"/>
</dbReference>